<dbReference type="InterPro" id="IPR023765">
    <property type="entry name" value="SBP_5_CS"/>
</dbReference>
<dbReference type="GO" id="GO:0043190">
    <property type="term" value="C:ATP-binding cassette (ABC) transporter complex"/>
    <property type="evidence" value="ECO:0007669"/>
    <property type="project" value="InterPro"/>
</dbReference>
<dbReference type="InterPro" id="IPR039424">
    <property type="entry name" value="SBP_5"/>
</dbReference>
<evidence type="ECO:0000256" key="1">
    <source>
        <dbReference type="ARBA" id="ARBA00004418"/>
    </source>
</evidence>
<dbReference type="GO" id="GO:1904680">
    <property type="term" value="F:peptide transmembrane transporter activity"/>
    <property type="evidence" value="ECO:0007669"/>
    <property type="project" value="TreeGrafter"/>
</dbReference>
<dbReference type="PROSITE" id="PS01040">
    <property type="entry name" value="SBP_BACTERIAL_5"/>
    <property type="match status" value="1"/>
</dbReference>
<evidence type="ECO:0000256" key="3">
    <source>
        <dbReference type="ARBA" id="ARBA00022729"/>
    </source>
</evidence>
<dbReference type="Pfam" id="PF00496">
    <property type="entry name" value="SBP_bac_5"/>
    <property type="match status" value="1"/>
</dbReference>
<evidence type="ECO:0000259" key="5">
    <source>
        <dbReference type="Pfam" id="PF00496"/>
    </source>
</evidence>
<keyword evidence="3 4" id="KW-0732">Signal</keyword>
<protein>
    <submittedName>
        <fullName evidence="6">ABC transporter substrate-binding protein</fullName>
    </submittedName>
</protein>
<dbReference type="SUPFAM" id="SSF53850">
    <property type="entry name" value="Periplasmic binding protein-like II"/>
    <property type="match status" value="1"/>
</dbReference>
<dbReference type="Gene3D" id="3.10.105.10">
    <property type="entry name" value="Dipeptide-binding Protein, Domain 3"/>
    <property type="match status" value="1"/>
</dbReference>
<gene>
    <name evidence="6" type="ORF">G6N74_25715</name>
</gene>
<dbReference type="GO" id="GO:0030288">
    <property type="term" value="C:outer membrane-bounded periplasmic space"/>
    <property type="evidence" value="ECO:0007669"/>
    <property type="project" value="UniProtKB-ARBA"/>
</dbReference>
<dbReference type="Gene3D" id="3.40.190.10">
    <property type="entry name" value="Periplasmic binding protein-like II"/>
    <property type="match status" value="1"/>
</dbReference>
<dbReference type="InterPro" id="IPR000914">
    <property type="entry name" value="SBP_5_dom"/>
</dbReference>
<comment type="subcellular location">
    <subcellularLocation>
        <location evidence="1">Periplasm</location>
    </subcellularLocation>
</comment>
<dbReference type="EMBL" id="JAAKZG010000016">
    <property type="protein sequence ID" value="NGN44471.1"/>
    <property type="molecule type" value="Genomic_DNA"/>
</dbReference>
<feature type="domain" description="Solute-binding protein family 5" evidence="5">
    <location>
        <begin position="76"/>
        <end position="447"/>
    </location>
</feature>
<feature type="signal peptide" evidence="4">
    <location>
        <begin position="1"/>
        <end position="29"/>
    </location>
</feature>
<dbReference type="PIRSF" id="PIRSF002741">
    <property type="entry name" value="MppA"/>
    <property type="match status" value="1"/>
</dbReference>
<dbReference type="CDD" id="cd08502">
    <property type="entry name" value="PBP2_NikA_DppA_OppA_like_16"/>
    <property type="match status" value="1"/>
</dbReference>
<feature type="chain" id="PRO_5028977751" evidence="4">
    <location>
        <begin position="30"/>
        <end position="528"/>
    </location>
</feature>
<sequence>MKPPSIRSISRACLLALGTLIINPAASHAQPDTLRVVMQTGLRLMDPIMTTAYISRDHGYMIYDTLLGLDSKFQVRPQMADWTTSEDGLVYTFTLRDGLKWNDGSPVTSEDCIASIRRWAEVDGTGGPLMTLVDEMKPLNEKSFEIKLTQPTELILEGLSKLGARPLFIMPKKVAETPASEAITDYTGSGPYRFVNEEFQPGIKAVYEKNPDYIPRDEPADWTAGGKVVGVERVEWVTMPDQMTAVNALANGEVDYIQQLPYDLIPLLKDNPDVTVKVLDHLGSWTYFTMNPRQPPFNNKLLRQAALAAVAQKDILDAMVGNPEYSKPCAAIMGCGTVNGDETGKEWIVEADKEKAKALMAEAGYNNEPVVILHPTDIALFSTQPVVIGEALRSVGFNVQLKTMDWQSAVSNLTNDKGPDEGGWSIFITGASIAIAKDPFGNSMLATDGKAVTRPNVPEILDLRMQYAKAPNAEARKAITVEIQNKAMEEVAAGPLGQFQVPAAFSNKWTGFLEAPVTVFWNVRKAAD</sequence>
<reference evidence="6 7" key="1">
    <citation type="submission" date="2020-02" db="EMBL/GenBank/DDBJ databases">
        <title>Genome sequence of the type strain CGMCC 1.15528 of Mesorhizobium zhangyense.</title>
        <authorList>
            <person name="Gao J."/>
            <person name="Sun J."/>
        </authorList>
    </citation>
    <scope>NUCLEOTIDE SEQUENCE [LARGE SCALE GENOMIC DNA]</scope>
    <source>
        <strain evidence="6 7">CGMCC 1.15528</strain>
    </source>
</reference>
<evidence type="ECO:0000313" key="7">
    <source>
        <dbReference type="Proteomes" id="UP000481252"/>
    </source>
</evidence>
<evidence type="ECO:0000256" key="4">
    <source>
        <dbReference type="SAM" id="SignalP"/>
    </source>
</evidence>
<dbReference type="PANTHER" id="PTHR30290:SF38">
    <property type="entry name" value="D,D-DIPEPTIDE-BINDING PERIPLASMIC PROTEIN DDPA-RELATED"/>
    <property type="match status" value="1"/>
</dbReference>
<dbReference type="GO" id="GO:0015833">
    <property type="term" value="P:peptide transport"/>
    <property type="evidence" value="ECO:0007669"/>
    <property type="project" value="TreeGrafter"/>
</dbReference>
<evidence type="ECO:0000256" key="2">
    <source>
        <dbReference type="ARBA" id="ARBA00005695"/>
    </source>
</evidence>
<dbReference type="Proteomes" id="UP000481252">
    <property type="component" value="Unassembled WGS sequence"/>
</dbReference>
<evidence type="ECO:0000313" key="6">
    <source>
        <dbReference type="EMBL" id="NGN44471.1"/>
    </source>
</evidence>
<accession>A0A7C9VH77</accession>
<keyword evidence="7" id="KW-1185">Reference proteome</keyword>
<name>A0A7C9VH77_9HYPH</name>
<comment type="caution">
    <text evidence="6">The sequence shown here is derived from an EMBL/GenBank/DDBJ whole genome shotgun (WGS) entry which is preliminary data.</text>
</comment>
<dbReference type="InterPro" id="IPR030678">
    <property type="entry name" value="Peptide/Ni-bd"/>
</dbReference>
<dbReference type="RefSeq" id="WP_165120854.1">
    <property type="nucleotide sequence ID" value="NZ_JAAKZG010000016.1"/>
</dbReference>
<organism evidence="6 7">
    <name type="scientific">Mesorhizobium zhangyense</name>
    <dbReference type="NCBI Taxonomy" id="1776730"/>
    <lineage>
        <taxon>Bacteria</taxon>
        <taxon>Pseudomonadati</taxon>
        <taxon>Pseudomonadota</taxon>
        <taxon>Alphaproteobacteria</taxon>
        <taxon>Hyphomicrobiales</taxon>
        <taxon>Phyllobacteriaceae</taxon>
        <taxon>Mesorhizobium</taxon>
    </lineage>
</organism>
<comment type="similarity">
    <text evidence="2">Belongs to the bacterial solute-binding protein 5 family.</text>
</comment>
<proteinExistence type="inferred from homology"/>
<dbReference type="PANTHER" id="PTHR30290">
    <property type="entry name" value="PERIPLASMIC BINDING COMPONENT OF ABC TRANSPORTER"/>
    <property type="match status" value="1"/>
</dbReference>
<dbReference type="Gene3D" id="3.90.76.10">
    <property type="entry name" value="Dipeptide-binding Protein, Domain 1"/>
    <property type="match status" value="1"/>
</dbReference>
<dbReference type="AlphaFoldDB" id="A0A7C9VH77"/>